<feature type="domain" description="NADPH-dependent FMN reductase-like" evidence="1">
    <location>
        <begin position="3"/>
        <end position="148"/>
    </location>
</feature>
<dbReference type="KEGG" id="jar:G7057_05805"/>
<dbReference type="PANTHER" id="PTHR30543:SF21">
    <property type="entry name" value="NAD(P)H-DEPENDENT FMN REDUCTASE LOT6"/>
    <property type="match status" value="1"/>
</dbReference>
<dbReference type="PANTHER" id="PTHR30543">
    <property type="entry name" value="CHROMATE REDUCTASE"/>
    <property type="match status" value="1"/>
</dbReference>
<dbReference type="InterPro" id="IPR050712">
    <property type="entry name" value="NAD(P)H-dep_reductase"/>
</dbReference>
<dbReference type="RefSeq" id="WP_166161985.1">
    <property type="nucleotide sequence ID" value="NZ_CP049740.1"/>
</dbReference>
<organism evidence="2 3">
    <name type="scientific">Jeotgalibaca arthritidis</name>
    <dbReference type="NCBI Taxonomy" id="1868794"/>
    <lineage>
        <taxon>Bacteria</taxon>
        <taxon>Bacillati</taxon>
        <taxon>Bacillota</taxon>
        <taxon>Bacilli</taxon>
        <taxon>Lactobacillales</taxon>
        <taxon>Carnobacteriaceae</taxon>
        <taxon>Jeotgalibaca</taxon>
    </lineage>
</organism>
<evidence type="ECO:0000259" key="1">
    <source>
        <dbReference type="Pfam" id="PF03358"/>
    </source>
</evidence>
<dbReference type="InterPro" id="IPR005025">
    <property type="entry name" value="FMN_Rdtase-like_dom"/>
</dbReference>
<evidence type="ECO:0000313" key="2">
    <source>
        <dbReference type="EMBL" id="QII82010.1"/>
    </source>
</evidence>
<sequence>MLNIGIITGSTRPNRNSIKVANKLKEWADKRQDAAYEVVDIADYNLPLYNEPISAAYSQDYQTPEAKPWSEKIASLDGYIFVTPEYNHGITSAQKNAIDYLYVEFNNKPAGIVSYGSSGGVRAAEALRIVLAELQVASVRTHVAMSLFTDFENMSEFTPAALHEDTFNAQLDQVISWGEALKTVREK</sequence>
<protein>
    <submittedName>
        <fullName evidence="2">NAD(P)H-dependent oxidoreductase</fullName>
    </submittedName>
</protein>
<dbReference type="GO" id="GO:0010181">
    <property type="term" value="F:FMN binding"/>
    <property type="evidence" value="ECO:0007669"/>
    <property type="project" value="TreeGrafter"/>
</dbReference>
<dbReference type="InterPro" id="IPR029039">
    <property type="entry name" value="Flavoprotein-like_sf"/>
</dbReference>
<dbReference type="EMBL" id="CP049740">
    <property type="protein sequence ID" value="QII82010.1"/>
    <property type="molecule type" value="Genomic_DNA"/>
</dbReference>
<dbReference type="AlphaFoldDB" id="A0A6G7K9T3"/>
<evidence type="ECO:0000313" key="3">
    <source>
        <dbReference type="Proteomes" id="UP000501451"/>
    </source>
</evidence>
<proteinExistence type="predicted"/>
<dbReference type="GO" id="GO:0005829">
    <property type="term" value="C:cytosol"/>
    <property type="evidence" value="ECO:0007669"/>
    <property type="project" value="TreeGrafter"/>
</dbReference>
<gene>
    <name evidence="2" type="ORF">G7057_05805</name>
</gene>
<dbReference type="GO" id="GO:0016491">
    <property type="term" value="F:oxidoreductase activity"/>
    <property type="evidence" value="ECO:0007669"/>
    <property type="project" value="InterPro"/>
</dbReference>
<reference evidence="2 3" key="1">
    <citation type="journal article" date="2017" name="Int. J. Syst. Evol. Microbiol.">
        <title>Jeotgalibaca porci sp. nov. and Jeotgalibaca arthritidis sp. nov., isolated from pigs, and emended description of the genus Jeotgalibaca.</title>
        <authorList>
            <person name="Zamora L."/>
            <person name="Perez-Sancho M."/>
            <person name="Dominguez L."/>
            <person name="Fernandez-Garayzabal J.F."/>
            <person name="Vela A.I."/>
        </authorList>
    </citation>
    <scope>NUCLEOTIDE SEQUENCE [LARGE SCALE GENOMIC DNA]</scope>
    <source>
        <strain evidence="2 3">CECT 9157</strain>
    </source>
</reference>
<dbReference type="Pfam" id="PF03358">
    <property type="entry name" value="FMN_red"/>
    <property type="match status" value="1"/>
</dbReference>
<dbReference type="SUPFAM" id="SSF52218">
    <property type="entry name" value="Flavoproteins"/>
    <property type="match status" value="1"/>
</dbReference>
<keyword evidence="3" id="KW-1185">Reference proteome</keyword>
<dbReference type="Gene3D" id="3.40.50.360">
    <property type="match status" value="1"/>
</dbReference>
<dbReference type="Proteomes" id="UP000501451">
    <property type="component" value="Chromosome"/>
</dbReference>
<name>A0A6G7K9T3_9LACT</name>
<accession>A0A6G7K9T3</accession>